<dbReference type="SUPFAM" id="SSF52540">
    <property type="entry name" value="P-loop containing nucleoside triphosphate hydrolases"/>
    <property type="match status" value="2"/>
</dbReference>
<dbReference type="KEGG" id="ttp:E6P07_02665"/>
<dbReference type="InterPro" id="IPR038729">
    <property type="entry name" value="Rad50/SbcC_AAA"/>
</dbReference>
<keyword evidence="1" id="KW-0175">Coiled coil</keyword>
<proteinExistence type="predicted"/>
<dbReference type="GO" id="GO:0006302">
    <property type="term" value="P:double-strand break repair"/>
    <property type="evidence" value="ECO:0007669"/>
    <property type="project" value="InterPro"/>
</dbReference>
<evidence type="ECO:0000256" key="1">
    <source>
        <dbReference type="SAM" id="Coils"/>
    </source>
</evidence>
<gene>
    <name evidence="3" type="ORF">E6P07_02665</name>
</gene>
<feature type="coiled-coil region" evidence="1">
    <location>
        <begin position="531"/>
        <end position="653"/>
    </location>
</feature>
<dbReference type="RefSeq" id="WP_153974180.1">
    <property type="nucleotide sequence ID" value="NZ_CP039268.1"/>
</dbReference>
<organism evidence="3 4">
    <name type="scientific">Thermochromatium tepidum ATCC 43061</name>
    <dbReference type="NCBI Taxonomy" id="316276"/>
    <lineage>
        <taxon>Bacteria</taxon>
        <taxon>Pseudomonadati</taxon>
        <taxon>Pseudomonadota</taxon>
        <taxon>Gammaproteobacteria</taxon>
        <taxon>Chromatiales</taxon>
        <taxon>Chromatiaceae</taxon>
        <taxon>Thermochromatium</taxon>
    </lineage>
</organism>
<dbReference type="GO" id="GO:0016887">
    <property type="term" value="F:ATP hydrolysis activity"/>
    <property type="evidence" value="ECO:0007669"/>
    <property type="project" value="InterPro"/>
</dbReference>
<protein>
    <submittedName>
        <fullName evidence="3">AAA family ATPase</fullName>
    </submittedName>
</protein>
<sequence>MRLRRLRLVQVRRFRTPFEVQFQPGLNLLIGPNESGKSTLVRAIRAAFFERYTTTGVEDLRPWDDPSASPEVEIEFEWSDQTWRLTKRFLGRKRCDLSIDGERLSNELAENRIAELLGYRYAGRGGSRPELWGVPGLLWVDQGQAQELSAPIQHAADRLHIALAAELDAMTSSAGDEVLGRIARLRDELLTGRGAPRGELKAACERRDSLRATCDTLTQRVARYRQDVERLDHLRQEQARCKQLAAKQQLLAQLREAQTQLARAEALERDHEHLLQRLTAIERERVLIEHRLDHIQQLEHALAGRHAALDRERETLAELVADRAALTSRLQQARQALEALYTRQKELQRGQRRRDLLQQLQQAETNRQRLQTALQQACQADQTLLELQRQMQGIQLDPEVLNTLRELHTRIHELELRQLSIATRVRYRLIPGASLRLGETDLRGEGESVLTAPQILYLPELGEISIEPGGTDLGSIARELSIARTAFESLLQRQGLRDLTQAESHVARRRQIEEHIRQTRERLQWLAPDGLDALKRDLALAEASVTQLKTACEPIPDPSLAPGDPSEADRLEIHIQGAQARLAQLEAADHRLADQIIRTEVGLKHLTEEQRRIETELDQIEHTGGRAHFERRASELSAEVADLKRQQAERERQLADLGPDRLRQDIERLNLSLEVLRRQEAERYAAILKLESGLEALGAEGLDEQLQLCRGELEQVERRWRELDTRARALDLLYRTLAEKRDQVRRKIQAPLVARLHHYLQIVFPGAQIRLDETLRPHCIARAAELADLDALSFGTREQIGLISRLAYADLFQAAGHPTLIILDDALVHSDRARLAQMKRVLFDAAQRHQVLILSCHPEDWIDLGAQVQSLEHGDHLGSLSLSRHAPI</sequence>
<dbReference type="Proteomes" id="UP000426424">
    <property type="component" value="Chromosome"/>
</dbReference>
<feature type="domain" description="Rad50/SbcC-type AAA" evidence="2">
    <location>
        <begin position="5"/>
        <end position="75"/>
    </location>
</feature>
<name>A0A6I6DWV3_THETI</name>
<reference evidence="3 4" key="1">
    <citation type="submission" date="2019-12" db="EMBL/GenBank/DDBJ databases">
        <title>The complete genome of the thermophilic, anoxygenic phototrophic gammaproteobacterium Thermochromatium tepidum.</title>
        <authorList>
            <person name="Sattley W.M."/>
            <person name="Swingley W.D."/>
            <person name="Burchell B.M."/>
            <person name="Gurbani S.A."/>
            <person name="Kujawa C.M."/>
            <person name="Nuccio D.A."/>
            <person name="Schladweiler J."/>
            <person name="Shaffer K.N."/>
            <person name="Stokes L.M."/>
            <person name="Touchman J.W."/>
            <person name="Blankenship R.E."/>
            <person name="Madigan M.T."/>
        </authorList>
    </citation>
    <scope>NUCLEOTIDE SEQUENCE [LARGE SCALE GENOMIC DNA]</scope>
    <source>
        <strain evidence="3 4">ATCC 43061</strain>
    </source>
</reference>
<evidence type="ECO:0000313" key="3">
    <source>
        <dbReference type="EMBL" id="QGU31981.1"/>
    </source>
</evidence>
<accession>A0A6I6DWV3</accession>
<dbReference type="Pfam" id="PF13476">
    <property type="entry name" value="AAA_23"/>
    <property type="match status" value="1"/>
</dbReference>
<evidence type="ECO:0000313" key="4">
    <source>
        <dbReference type="Proteomes" id="UP000426424"/>
    </source>
</evidence>
<feature type="coiled-coil region" evidence="1">
    <location>
        <begin position="207"/>
        <end position="284"/>
    </location>
</feature>
<dbReference type="OrthoDB" id="9789562at2"/>
<dbReference type="PANTHER" id="PTHR41259:SF1">
    <property type="entry name" value="DOUBLE-STRAND BREAK REPAIR RAD50 ATPASE, PUTATIVE-RELATED"/>
    <property type="match status" value="1"/>
</dbReference>
<dbReference type="InterPro" id="IPR027417">
    <property type="entry name" value="P-loop_NTPase"/>
</dbReference>
<dbReference type="PANTHER" id="PTHR41259">
    <property type="entry name" value="DOUBLE-STRAND BREAK REPAIR RAD50 ATPASE, PUTATIVE-RELATED"/>
    <property type="match status" value="1"/>
</dbReference>
<feature type="coiled-coil region" evidence="1">
    <location>
        <begin position="309"/>
        <end position="380"/>
    </location>
</feature>
<dbReference type="EMBL" id="CP039268">
    <property type="protein sequence ID" value="QGU31981.1"/>
    <property type="molecule type" value="Genomic_DNA"/>
</dbReference>
<keyword evidence="4" id="KW-1185">Reference proteome</keyword>
<dbReference type="Gene3D" id="3.40.50.300">
    <property type="entry name" value="P-loop containing nucleotide triphosphate hydrolases"/>
    <property type="match status" value="2"/>
</dbReference>
<dbReference type="AlphaFoldDB" id="A0A6I6DWV3"/>
<evidence type="ECO:0000259" key="2">
    <source>
        <dbReference type="Pfam" id="PF13476"/>
    </source>
</evidence>